<feature type="compositionally biased region" description="Polar residues" evidence="1">
    <location>
        <begin position="297"/>
        <end position="306"/>
    </location>
</feature>
<accession>A0A2B7YAA5</accession>
<feature type="region of interest" description="Disordered" evidence="1">
    <location>
        <begin position="295"/>
        <end position="318"/>
    </location>
</feature>
<dbReference type="STRING" id="1447875.A0A2B7YAA5"/>
<evidence type="ECO:0000313" key="2">
    <source>
        <dbReference type="EMBL" id="PGH18029.1"/>
    </source>
</evidence>
<feature type="region of interest" description="Disordered" evidence="1">
    <location>
        <begin position="996"/>
        <end position="1024"/>
    </location>
</feature>
<dbReference type="AlphaFoldDB" id="A0A2B7YAA5"/>
<evidence type="ECO:0000313" key="3">
    <source>
        <dbReference type="Proteomes" id="UP000223968"/>
    </source>
</evidence>
<sequence>MSVIISLLKRPVGYKSSCSLPSRSLPPQLKVPQLKNGRSLSHVSHIEPSGAPQPSLKLYHDPPRTTAATLESAHTTSQFGSSLESGDEIRRALRGESRRICNKNLAAPSGYLISALRDGGYNVQLGGPKRPKADLSYISAKAAEDMNAKEWDISARVNQPPRLSCATVVADYIRYVQPLLESEPSSKDLPSYDGLDAAILTVFNDESLGYLSARGYSAKDVMAWSWIITTSNSDQAVRRYRTFDKRVVEGDSDCARVPLFVLLFTLRRKAFSSGALRTLILQAWDTIRGPLLEKPSVTGTGNQGMRTPSFRRKRPWKPSGSQTPIMILAVRLIRHAGLQWPAAFPSIAELVTQVLGFDSFKNIPEEAYEKSIRRLTIWYNKLIHLLSRPSCINPYHSAVYQQRAQFHLLREMSKFSPPLPVNREGYRAITSVQLAQRKTMYEREWARYKTLSWPPWKEEKLGIDFERGNEGSESRAMKSLSHMKNVGYGMTSWEQAAAVYAGWDTDKTPTIQTRTFHPRKGPRVTAYSSREYLSNSINSEKHIEVWSARIRATRTLKEAWACFLSYQDHGLHPHRSIYFEMASKIIFSELQPSPEALPGDGKEAFPEPSSPKDVIYVKSDPPSLDGLIEQMFSHGITLSSGFLVLLLVHAKSLEAGIRYLSYSRLPQEQKHALTCGLQNLSATQIALADVPEDVFAAFIGLLCRFASFDRREQINLLTHVRYLFPALFSATEEGKLPVTASNGPVRAADLRPFEALALAVELMRLKKTQYRPAWNNLLLAFATGTVKASDFGVPVSMHRVIMWWEFSLVVKWMQDADVVLENKVFHYACLAFAKMMLAARQNPRGAESGLQFIQHTLRQSDGFSEGLPSYSSIDELRQQGIAFLKRQFHSVSLTEGERILSSFGLLGQSHMDDVASSLPKLREPPSPALLHAYVHSLGLVQDYEGLLEVLRWIKKNEAEIRIFCDQLLNGSNHMRKTVVAMRTFLDGDWTRTTEVSLEPFGSDNWPMDPDDSDTDESTQGKQIPTDDIVQQAYEIVENTELLSPWPTDKEVENYATDLRLTLASFSGRPRPKKQQPRNL</sequence>
<gene>
    <name evidence="2" type="ORF">AJ79_00655</name>
</gene>
<keyword evidence="3" id="KW-1185">Reference proteome</keyword>
<reference evidence="2 3" key="1">
    <citation type="submission" date="2017-10" db="EMBL/GenBank/DDBJ databases">
        <title>Comparative genomics in systemic dimorphic fungi from Ajellomycetaceae.</title>
        <authorList>
            <person name="Munoz J.F."/>
            <person name="Mcewen J.G."/>
            <person name="Clay O.K."/>
            <person name="Cuomo C.A."/>
        </authorList>
    </citation>
    <scope>NUCLEOTIDE SEQUENCE [LARGE SCALE GENOMIC DNA]</scope>
    <source>
        <strain evidence="2 3">UAMH5409</strain>
    </source>
</reference>
<comment type="caution">
    <text evidence="2">The sequence shown here is derived from an EMBL/GenBank/DDBJ whole genome shotgun (WGS) entry which is preliminary data.</text>
</comment>
<proteinExistence type="predicted"/>
<name>A0A2B7YAA5_9EURO</name>
<evidence type="ECO:0000256" key="1">
    <source>
        <dbReference type="SAM" id="MobiDB-lite"/>
    </source>
</evidence>
<dbReference type="Proteomes" id="UP000223968">
    <property type="component" value="Unassembled WGS sequence"/>
</dbReference>
<organism evidence="2 3">
    <name type="scientific">Helicocarpus griseus UAMH5409</name>
    <dbReference type="NCBI Taxonomy" id="1447875"/>
    <lineage>
        <taxon>Eukaryota</taxon>
        <taxon>Fungi</taxon>
        <taxon>Dikarya</taxon>
        <taxon>Ascomycota</taxon>
        <taxon>Pezizomycotina</taxon>
        <taxon>Eurotiomycetes</taxon>
        <taxon>Eurotiomycetidae</taxon>
        <taxon>Onygenales</taxon>
        <taxon>Ajellomycetaceae</taxon>
        <taxon>Helicocarpus</taxon>
    </lineage>
</organism>
<feature type="region of interest" description="Disordered" evidence="1">
    <location>
        <begin position="36"/>
        <end position="57"/>
    </location>
</feature>
<protein>
    <submittedName>
        <fullName evidence="2">Uncharacterized protein</fullName>
    </submittedName>
</protein>
<dbReference type="OrthoDB" id="410701at2759"/>
<dbReference type="EMBL" id="PDNB01000006">
    <property type="protein sequence ID" value="PGH18029.1"/>
    <property type="molecule type" value="Genomic_DNA"/>
</dbReference>